<feature type="compositionally biased region" description="Basic and acidic residues" evidence="1">
    <location>
        <begin position="202"/>
        <end position="259"/>
    </location>
</feature>
<evidence type="ECO:0000256" key="2">
    <source>
        <dbReference type="SAM" id="Phobius"/>
    </source>
</evidence>
<keyword evidence="2" id="KW-0472">Membrane</keyword>
<dbReference type="GO" id="GO:0005096">
    <property type="term" value="F:GTPase activator activity"/>
    <property type="evidence" value="ECO:0007669"/>
    <property type="project" value="InterPro"/>
</dbReference>
<dbReference type="GO" id="GO:0005829">
    <property type="term" value="C:cytosol"/>
    <property type="evidence" value="ECO:0007669"/>
    <property type="project" value="TreeGrafter"/>
</dbReference>
<dbReference type="EMBL" id="OV696687">
    <property type="protein sequence ID" value="CAH1255374.1"/>
    <property type="molecule type" value="Genomic_DNA"/>
</dbReference>
<evidence type="ECO:0000256" key="1">
    <source>
        <dbReference type="SAM" id="MobiDB-lite"/>
    </source>
</evidence>
<dbReference type="SUPFAM" id="SSF52047">
    <property type="entry name" value="RNI-like"/>
    <property type="match status" value="1"/>
</dbReference>
<evidence type="ECO:0000313" key="3">
    <source>
        <dbReference type="EMBL" id="CAH1255374.1"/>
    </source>
</evidence>
<proteinExistence type="predicted"/>
<dbReference type="SMART" id="SM00368">
    <property type="entry name" value="LRR_RI"/>
    <property type="match status" value="2"/>
</dbReference>
<dbReference type="AlphaFoldDB" id="A0A8J9ZL44"/>
<protein>
    <submittedName>
        <fullName evidence="3">NLRC3 protein</fullName>
    </submittedName>
</protein>
<accession>A0A8J9ZL44</accession>
<dbReference type="Gene3D" id="3.80.10.10">
    <property type="entry name" value="Ribonuclease Inhibitor"/>
    <property type="match status" value="1"/>
</dbReference>
<evidence type="ECO:0000313" key="4">
    <source>
        <dbReference type="Proteomes" id="UP000838412"/>
    </source>
</evidence>
<dbReference type="Proteomes" id="UP000838412">
    <property type="component" value="Chromosome 2"/>
</dbReference>
<gene>
    <name evidence="3" type="primary">NLRC3</name>
    <name evidence="3" type="ORF">BLAG_LOCUS14456</name>
</gene>
<keyword evidence="4" id="KW-1185">Reference proteome</keyword>
<dbReference type="PANTHER" id="PTHR24113:SF15">
    <property type="entry name" value="NACHT DOMAIN-CONTAINING PROTEIN"/>
    <property type="match status" value="1"/>
</dbReference>
<dbReference type="OrthoDB" id="120976at2759"/>
<dbReference type="GO" id="GO:0005634">
    <property type="term" value="C:nucleus"/>
    <property type="evidence" value="ECO:0007669"/>
    <property type="project" value="TreeGrafter"/>
</dbReference>
<dbReference type="InterPro" id="IPR032675">
    <property type="entry name" value="LRR_dom_sf"/>
</dbReference>
<sequence length="811" mass="91551">MTENANMEVSRTKAIGDLGVKDGETVTTPEAKVEKNPPLLQKEGVERKRASVQKSPSWADDDLDRLYESRKTAVFPPAVDQPIELPPQPADVSCRLPEPLYVRRVGQRFWSTKRILDWQRQALHAREDPEAALKPVREYGEESALKKADNGEAGLRGLYENNEEHGHYENDGEHRHYENYGEHGPYKNNEEHKYYQYDKHHTHYENGGEHGHYENDGEHGHYENDGEHGHYENDGEHGHYENDGEHGHYENDGEHGHYENDDEQSNLSTHVYADLDADFLAAQDAIRDAEFQPFYEMDISPADGEQKQPFYKMDVTAAKDKQKEGKPFYEMKVASADDKNERQIFYDMDDNQLGRPTSDDAMYADLDAEFVAAQDAVCMRHRTREGSKEGGDDPRGSQNCREFFRSGPGCMLAVCVGVIIAVTAAVVVAVIFGRLRFHPTVPDLTTLPTTSTTSPALLSATSPATSKATDHWTEWTLYIREYFQQDSDAATGLEERYPDNEVVMALLEDRFFWYWVCRYWEHRTDLPPTLSDAVTYCIQFGTSSKNMESHGFATYREFLSSMLDALEALPNTTETLQNSHYRHYPSLSLSGVTLSDNDVEALAKLFPYLRGMKNLFLANCGLSLKAATSMAGRLHLLHTLNGLVLRNNKIGDDGLEAISRAFPHLKELKTFNVVSNSITDAGGRAMANRLVHLQELQDIHLAENELALSLSSLAKAFVNMTRLQSVGLWPITCRRASFRMAAQQVHDAVHTLGGQVRTTRSGLLYDASTGSRGGTRELDTAWQRVKQELTAGVYISKRQMKMALEINLLEE</sequence>
<dbReference type="GO" id="GO:0048471">
    <property type="term" value="C:perinuclear region of cytoplasm"/>
    <property type="evidence" value="ECO:0007669"/>
    <property type="project" value="TreeGrafter"/>
</dbReference>
<dbReference type="InterPro" id="IPR001611">
    <property type="entry name" value="Leu-rich_rpt"/>
</dbReference>
<organism evidence="3 4">
    <name type="scientific">Branchiostoma lanceolatum</name>
    <name type="common">Common lancelet</name>
    <name type="synonym">Amphioxus lanceolatum</name>
    <dbReference type="NCBI Taxonomy" id="7740"/>
    <lineage>
        <taxon>Eukaryota</taxon>
        <taxon>Metazoa</taxon>
        <taxon>Chordata</taxon>
        <taxon>Cephalochordata</taxon>
        <taxon>Leptocardii</taxon>
        <taxon>Amphioxiformes</taxon>
        <taxon>Branchiostomatidae</taxon>
        <taxon>Branchiostoma</taxon>
    </lineage>
</organism>
<feature type="region of interest" description="Disordered" evidence="1">
    <location>
        <begin position="202"/>
        <end position="264"/>
    </location>
</feature>
<name>A0A8J9ZL44_BRALA</name>
<keyword evidence="2" id="KW-1133">Transmembrane helix</keyword>
<feature type="region of interest" description="Disordered" evidence="1">
    <location>
        <begin position="1"/>
        <end position="58"/>
    </location>
</feature>
<dbReference type="GO" id="GO:0031267">
    <property type="term" value="F:small GTPase binding"/>
    <property type="evidence" value="ECO:0007669"/>
    <property type="project" value="TreeGrafter"/>
</dbReference>
<dbReference type="PANTHER" id="PTHR24113">
    <property type="entry name" value="RAN GTPASE-ACTIVATING PROTEIN 1"/>
    <property type="match status" value="1"/>
</dbReference>
<feature type="region of interest" description="Disordered" evidence="1">
    <location>
        <begin position="163"/>
        <end position="188"/>
    </location>
</feature>
<dbReference type="Pfam" id="PF13516">
    <property type="entry name" value="LRR_6"/>
    <property type="match status" value="2"/>
</dbReference>
<keyword evidence="2" id="KW-0812">Transmembrane</keyword>
<feature type="transmembrane region" description="Helical" evidence="2">
    <location>
        <begin position="411"/>
        <end position="432"/>
    </location>
</feature>
<dbReference type="InterPro" id="IPR027038">
    <property type="entry name" value="RanGap"/>
</dbReference>
<reference evidence="3" key="1">
    <citation type="submission" date="2022-01" db="EMBL/GenBank/DDBJ databases">
        <authorList>
            <person name="Braso-Vives M."/>
        </authorList>
    </citation>
    <scope>NUCLEOTIDE SEQUENCE</scope>
</reference>
<dbReference type="GO" id="GO:0006913">
    <property type="term" value="P:nucleocytoplasmic transport"/>
    <property type="evidence" value="ECO:0007669"/>
    <property type="project" value="TreeGrafter"/>
</dbReference>